<comment type="caution">
    <text evidence="1">The sequence shown here is derived from an EMBL/GenBank/DDBJ whole genome shotgun (WGS) entry which is preliminary data.</text>
</comment>
<organism evidence="1 2">
    <name type="scientific">Dreissena polymorpha</name>
    <name type="common">Zebra mussel</name>
    <name type="synonym">Mytilus polymorpha</name>
    <dbReference type="NCBI Taxonomy" id="45954"/>
    <lineage>
        <taxon>Eukaryota</taxon>
        <taxon>Metazoa</taxon>
        <taxon>Spiralia</taxon>
        <taxon>Lophotrochozoa</taxon>
        <taxon>Mollusca</taxon>
        <taxon>Bivalvia</taxon>
        <taxon>Autobranchia</taxon>
        <taxon>Heteroconchia</taxon>
        <taxon>Euheterodonta</taxon>
        <taxon>Imparidentia</taxon>
        <taxon>Neoheterodontei</taxon>
        <taxon>Myida</taxon>
        <taxon>Dreissenoidea</taxon>
        <taxon>Dreissenidae</taxon>
        <taxon>Dreissena</taxon>
    </lineage>
</organism>
<dbReference type="AlphaFoldDB" id="A0A9D4EV85"/>
<proteinExistence type="predicted"/>
<gene>
    <name evidence="1" type="ORF">DPMN_164436</name>
</gene>
<evidence type="ECO:0000313" key="2">
    <source>
        <dbReference type="Proteomes" id="UP000828390"/>
    </source>
</evidence>
<reference evidence="1" key="1">
    <citation type="journal article" date="2019" name="bioRxiv">
        <title>The Genome of the Zebra Mussel, Dreissena polymorpha: A Resource for Invasive Species Research.</title>
        <authorList>
            <person name="McCartney M.A."/>
            <person name="Auch B."/>
            <person name="Kono T."/>
            <person name="Mallez S."/>
            <person name="Zhang Y."/>
            <person name="Obille A."/>
            <person name="Becker A."/>
            <person name="Abrahante J.E."/>
            <person name="Garbe J."/>
            <person name="Badalamenti J.P."/>
            <person name="Herman A."/>
            <person name="Mangelson H."/>
            <person name="Liachko I."/>
            <person name="Sullivan S."/>
            <person name="Sone E.D."/>
            <person name="Koren S."/>
            <person name="Silverstein K.A.T."/>
            <person name="Beckman K.B."/>
            <person name="Gohl D.M."/>
        </authorList>
    </citation>
    <scope>NUCLEOTIDE SEQUENCE</scope>
    <source>
        <strain evidence="1">Duluth1</strain>
        <tissue evidence="1">Whole animal</tissue>
    </source>
</reference>
<reference evidence="1" key="2">
    <citation type="submission" date="2020-11" db="EMBL/GenBank/DDBJ databases">
        <authorList>
            <person name="McCartney M.A."/>
            <person name="Auch B."/>
            <person name="Kono T."/>
            <person name="Mallez S."/>
            <person name="Becker A."/>
            <person name="Gohl D.M."/>
            <person name="Silverstein K.A.T."/>
            <person name="Koren S."/>
            <person name="Bechman K.B."/>
            <person name="Herman A."/>
            <person name="Abrahante J.E."/>
            <person name="Garbe J."/>
        </authorList>
    </citation>
    <scope>NUCLEOTIDE SEQUENCE</scope>
    <source>
        <strain evidence="1">Duluth1</strain>
        <tissue evidence="1">Whole animal</tissue>
    </source>
</reference>
<accession>A0A9D4EV85</accession>
<protein>
    <submittedName>
        <fullName evidence="1">Uncharacterized protein</fullName>
    </submittedName>
</protein>
<keyword evidence="2" id="KW-1185">Reference proteome</keyword>
<evidence type="ECO:0000313" key="1">
    <source>
        <dbReference type="EMBL" id="KAH3786329.1"/>
    </source>
</evidence>
<dbReference type="Proteomes" id="UP000828390">
    <property type="component" value="Unassembled WGS sequence"/>
</dbReference>
<name>A0A9D4EV85_DREPO</name>
<dbReference type="EMBL" id="JAIWYP010000008">
    <property type="protein sequence ID" value="KAH3786329.1"/>
    <property type="molecule type" value="Genomic_DNA"/>
</dbReference>
<sequence>MSLQGQISWSLQPLLSRSLHLTRSGLGTGCCPGPTSSCGPYKGYSTGPTNICSQGPSIR</sequence>